<comment type="caution">
    <text evidence="2">The sequence shown here is derived from an EMBL/GenBank/DDBJ whole genome shotgun (WGS) entry which is preliminary data.</text>
</comment>
<dbReference type="Gene3D" id="2.40.128.20">
    <property type="match status" value="1"/>
</dbReference>
<dbReference type="InterPro" id="IPR022017">
    <property type="entry name" value="BFA1-like_DUF3598"/>
</dbReference>
<evidence type="ECO:0000259" key="1">
    <source>
        <dbReference type="Pfam" id="PF12204"/>
    </source>
</evidence>
<keyword evidence="3" id="KW-1185">Reference proteome</keyword>
<evidence type="ECO:0000313" key="3">
    <source>
        <dbReference type="Proteomes" id="UP001190700"/>
    </source>
</evidence>
<dbReference type="InterPro" id="IPR012674">
    <property type="entry name" value="Calycin"/>
</dbReference>
<feature type="domain" description="DUF3598" evidence="1">
    <location>
        <begin position="7"/>
        <end position="159"/>
    </location>
</feature>
<accession>A0AAE0FSC1</accession>
<dbReference type="SUPFAM" id="SSF50814">
    <property type="entry name" value="Lipocalins"/>
    <property type="match status" value="1"/>
</dbReference>
<dbReference type="EMBL" id="LGRX02014234">
    <property type="protein sequence ID" value="KAK3264970.1"/>
    <property type="molecule type" value="Genomic_DNA"/>
</dbReference>
<gene>
    <name evidence="2" type="ORF">CYMTET_26319</name>
</gene>
<protein>
    <recommendedName>
        <fullName evidence="1">DUF3598 domain-containing protein</fullName>
    </recommendedName>
</protein>
<dbReference type="Proteomes" id="UP001190700">
    <property type="component" value="Unassembled WGS sequence"/>
</dbReference>
<dbReference type="AlphaFoldDB" id="A0AAE0FSC1"/>
<name>A0AAE0FSC1_9CHLO</name>
<reference evidence="2 3" key="1">
    <citation type="journal article" date="2015" name="Genome Biol. Evol.">
        <title>Comparative Genomics of a Bacterivorous Green Alga Reveals Evolutionary Causalities and Consequences of Phago-Mixotrophic Mode of Nutrition.</title>
        <authorList>
            <person name="Burns J.A."/>
            <person name="Paasch A."/>
            <person name="Narechania A."/>
            <person name="Kim E."/>
        </authorList>
    </citation>
    <scope>NUCLEOTIDE SEQUENCE [LARGE SCALE GENOMIC DNA]</scope>
    <source>
        <strain evidence="2 3">PLY_AMNH</strain>
    </source>
</reference>
<proteinExistence type="predicted"/>
<sequence length="294" mass="31819">MKHLARAHWANFLYRHTARRWHALWCRWSPTGELRDAFHAERSFTPLDDESGCEMAVAYHYEDERGTLCQGPLCGPWRLTESEHSCPDGVSHPASTAMTTLLLPGGPSAWCMKKSPPGAPCAAELFLHHGKSLRMSAGVVHAPDGSLQQLSLIREDARGAWPSKDWSLSRVAALSSPAGLQVALKDAGAPTSTIGAGYAITAGLRQRPITATWAATRVGAAEEDDTVLLCAENRVAIVATARAEGRPFCSGVAWWPADADAATLHTVQAAWDCSGALEEVRYVEFEEIPPKVDL</sequence>
<dbReference type="Pfam" id="PF12204">
    <property type="entry name" value="DUF3598_N"/>
    <property type="match status" value="1"/>
</dbReference>
<organism evidence="2 3">
    <name type="scientific">Cymbomonas tetramitiformis</name>
    <dbReference type="NCBI Taxonomy" id="36881"/>
    <lineage>
        <taxon>Eukaryota</taxon>
        <taxon>Viridiplantae</taxon>
        <taxon>Chlorophyta</taxon>
        <taxon>Pyramimonadophyceae</taxon>
        <taxon>Pyramimonadales</taxon>
        <taxon>Pyramimonadaceae</taxon>
        <taxon>Cymbomonas</taxon>
    </lineage>
</organism>
<evidence type="ECO:0000313" key="2">
    <source>
        <dbReference type="EMBL" id="KAK3264970.1"/>
    </source>
</evidence>